<keyword evidence="4" id="KW-1185">Reference proteome</keyword>
<accession>A0A292PJN5</accession>
<feature type="region of interest" description="Disordered" evidence="1">
    <location>
        <begin position="51"/>
        <end position="83"/>
    </location>
</feature>
<feature type="compositionally biased region" description="Low complexity" evidence="1">
    <location>
        <begin position="272"/>
        <end position="281"/>
    </location>
</feature>
<feature type="transmembrane region" description="Helical" evidence="2">
    <location>
        <begin position="91"/>
        <end position="111"/>
    </location>
</feature>
<feature type="compositionally biased region" description="Polar residues" evidence="1">
    <location>
        <begin position="548"/>
        <end position="558"/>
    </location>
</feature>
<evidence type="ECO:0000256" key="1">
    <source>
        <dbReference type="SAM" id="MobiDB-lite"/>
    </source>
</evidence>
<dbReference type="Proteomes" id="UP001412239">
    <property type="component" value="Unassembled WGS sequence"/>
</dbReference>
<feature type="region of interest" description="Disordered" evidence="1">
    <location>
        <begin position="620"/>
        <end position="639"/>
    </location>
</feature>
<keyword evidence="2" id="KW-0472">Membrane</keyword>
<keyword evidence="2" id="KW-1133">Transmembrane helix</keyword>
<feature type="region of interest" description="Disordered" evidence="1">
    <location>
        <begin position="343"/>
        <end position="406"/>
    </location>
</feature>
<reference evidence="3" key="1">
    <citation type="submission" date="2015-10" db="EMBL/GenBank/DDBJ databases">
        <authorList>
            <person name="Regsiter A."/>
            <person name="william w."/>
        </authorList>
    </citation>
    <scope>NUCLEOTIDE SEQUENCE</scope>
    <source>
        <strain evidence="3">Montdore</strain>
    </source>
</reference>
<proteinExistence type="predicted"/>
<feature type="compositionally biased region" description="Basic and acidic residues" evidence="1">
    <location>
        <begin position="187"/>
        <end position="198"/>
    </location>
</feature>
<protein>
    <submittedName>
        <fullName evidence="3">Uncharacterized protein</fullName>
    </submittedName>
</protein>
<keyword evidence="2" id="KW-0812">Transmembrane</keyword>
<dbReference type="AlphaFoldDB" id="A0A292PJN5"/>
<feature type="compositionally biased region" description="Basic and acidic residues" evidence="1">
    <location>
        <begin position="72"/>
        <end position="82"/>
    </location>
</feature>
<feature type="compositionally biased region" description="Low complexity" evidence="1">
    <location>
        <begin position="59"/>
        <end position="70"/>
    </location>
</feature>
<evidence type="ECO:0000256" key="2">
    <source>
        <dbReference type="SAM" id="Phobius"/>
    </source>
</evidence>
<gene>
    <name evidence="3" type="ORF">GSTUAT00009101001</name>
</gene>
<evidence type="ECO:0000313" key="3">
    <source>
        <dbReference type="EMBL" id="CUS06818.1"/>
    </source>
</evidence>
<feature type="region of interest" description="Disordered" evidence="1">
    <location>
        <begin position="187"/>
        <end position="320"/>
    </location>
</feature>
<evidence type="ECO:0000313" key="4">
    <source>
        <dbReference type="Proteomes" id="UP001412239"/>
    </source>
</evidence>
<dbReference type="PANTHER" id="PTHR42088:SF1">
    <property type="entry name" value="YALI0F10131P"/>
    <property type="match status" value="1"/>
</dbReference>
<feature type="region of interest" description="Disordered" evidence="1">
    <location>
        <begin position="142"/>
        <end position="164"/>
    </location>
</feature>
<name>A0A292PJN5_9PEZI</name>
<sequence length="739" mass="79352">MFVATTENGILSISVVLKAGFLIMHPNRHHVHLRRLAAAMPVPAPFGEAPTISLKGRADTTSDASESTSTCKDGDTSSRCEKPAGATNSTLPIIFGSMVPIFIAILVLVWLHRRHTQKLKREDAMDKTKSMDFGLDIGPTSKYPANGAITGGEKSSGNGRRQLSMDIGVNSPYLLPAGIHGSKESLHSLARSGDDRYGRPMTADSRYSPSSPLAHGSSPWSDPNSRHANRNSNNNHDCDSSLYEPSAGHDESPDGSQMSMTAELLSGAQQMPTSTPPRSTSLPKESPSRVPRINVPTPAVIRSPHGSLAKGSYDERDSYVSDGDLRRSHMHLAKQIDNIQQPAPVKAPAGIPPALQLGQASSGPPALPKFDITFSPSPDRGSAPDGQTEQRPRPVSDDQSDYGDGVQFRFSSASADSDHALAVVTPVSGPEPRKSLVPGAFDNRRLSMGFRPLPPDGNPDDTAEERAMRIRSFYKEYFDDSAPAPLMPSIPAPEDYQGLGHDYYDDSAPIYDPGTGRYQIPGAKPFAEPPTRRAMTPPPRMPPRFNPGPQSRAGSATSGRFMPPGPRSFSSASGFIPGGRPPPHRRPMAPPKPLNILPTPHLLKEDAFASPIMFAPPSRVPGSGSGGMRGGQRPYSPSVSPHVPLASAFDELAVLPTPHMLRNSSTFTALDFAPPRKFREDSGTGSDAGSIRSNRSGVSALQMQNIRNGAYRVSRLPQDVVPVKDDMTSNLKPTWVMRP</sequence>
<dbReference type="PANTHER" id="PTHR42088">
    <property type="entry name" value="YALI0F10131P"/>
    <property type="match status" value="1"/>
</dbReference>
<feature type="region of interest" description="Disordered" evidence="1">
    <location>
        <begin position="522"/>
        <end position="558"/>
    </location>
</feature>
<organism evidence="3 4">
    <name type="scientific">Tuber aestivum</name>
    <name type="common">summer truffle</name>
    <dbReference type="NCBI Taxonomy" id="59557"/>
    <lineage>
        <taxon>Eukaryota</taxon>
        <taxon>Fungi</taxon>
        <taxon>Dikarya</taxon>
        <taxon>Ascomycota</taxon>
        <taxon>Pezizomycotina</taxon>
        <taxon>Pezizomycetes</taxon>
        <taxon>Pezizales</taxon>
        <taxon>Tuberaceae</taxon>
        <taxon>Tuber</taxon>
    </lineage>
</organism>
<feature type="compositionally biased region" description="Pro residues" evidence="1">
    <location>
        <begin position="536"/>
        <end position="546"/>
    </location>
</feature>
<dbReference type="EMBL" id="LN891324">
    <property type="protein sequence ID" value="CUS06818.1"/>
    <property type="molecule type" value="Genomic_DNA"/>
</dbReference>